<dbReference type="CDD" id="cd00093">
    <property type="entry name" value="HTH_XRE"/>
    <property type="match status" value="1"/>
</dbReference>
<evidence type="ECO:0000259" key="1">
    <source>
        <dbReference type="PROSITE" id="PS50943"/>
    </source>
</evidence>
<dbReference type="RefSeq" id="WP_274997521.1">
    <property type="nucleotide sequence ID" value="NZ_JAJQQP010000016.1"/>
</dbReference>
<dbReference type="Proteomes" id="UP001183585">
    <property type="component" value="Unassembled WGS sequence"/>
</dbReference>
<dbReference type="InterPro" id="IPR010982">
    <property type="entry name" value="Lambda_DNA-bd_dom_sf"/>
</dbReference>
<proteinExistence type="predicted"/>
<gene>
    <name evidence="2" type="ORF">J2S48_000738</name>
</gene>
<dbReference type="SUPFAM" id="SSF47413">
    <property type="entry name" value="lambda repressor-like DNA-binding domains"/>
    <property type="match status" value="1"/>
</dbReference>
<feature type="domain" description="HTH cro/C1-type" evidence="1">
    <location>
        <begin position="9"/>
        <end position="52"/>
    </location>
</feature>
<dbReference type="Pfam" id="PF01381">
    <property type="entry name" value="HTH_3"/>
    <property type="match status" value="1"/>
</dbReference>
<protein>
    <submittedName>
        <fullName evidence="2">Transcriptional regulator with XRE-family HTH domain</fullName>
    </submittedName>
</protein>
<reference evidence="2 3" key="1">
    <citation type="submission" date="2023-07" db="EMBL/GenBank/DDBJ databases">
        <title>Sequencing the genomes of 1000 actinobacteria strains.</title>
        <authorList>
            <person name="Klenk H.-P."/>
        </authorList>
    </citation>
    <scope>NUCLEOTIDE SEQUENCE [LARGE SCALE GENOMIC DNA]</scope>
    <source>
        <strain evidence="2 3">DSM 45554</strain>
    </source>
</reference>
<keyword evidence="3" id="KW-1185">Reference proteome</keyword>
<dbReference type="EMBL" id="JAVDYE010000001">
    <property type="protein sequence ID" value="MDR7381223.1"/>
    <property type="molecule type" value="Genomic_DNA"/>
</dbReference>
<dbReference type="PROSITE" id="PS50943">
    <property type="entry name" value="HTH_CROC1"/>
    <property type="match status" value="1"/>
</dbReference>
<evidence type="ECO:0000313" key="2">
    <source>
        <dbReference type="EMBL" id="MDR7381223.1"/>
    </source>
</evidence>
<organism evidence="2 3">
    <name type="scientific">Promicromonospora iranensis</name>
    <dbReference type="NCBI Taxonomy" id="1105144"/>
    <lineage>
        <taxon>Bacteria</taxon>
        <taxon>Bacillati</taxon>
        <taxon>Actinomycetota</taxon>
        <taxon>Actinomycetes</taxon>
        <taxon>Micrococcales</taxon>
        <taxon>Promicromonosporaceae</taxon>
        <taxon>Promicromonospora</taxon>
    </lineage>
</organism>
<evidence type="ECO:0000313" key="3">
    <source>
        <dbReference type="Proteomes" id="UP001183585"/>
    </source>
</evidence>
<name>A0ABU2CIT1_9MICO</name>
<dbReference type="InterPro" id="IPR001387">
    <property type="entry name" value="Cro/C1-type_HTH"/>
</dbReference>
<accession>A0ABU2CIT1</accession>
<comment type="caution">
    <text evidence="2">The sequence shown here is derived from an EMBL/GenBank/DDBJ whole genome shotgun (WGS) entry which is preliminary data.</text>
</comment>
<dbReference type="Gene3D" id="1.10.260.40">
    <property type="entry name" value="lambda repressor-like DNA-binding domains"/>
    <property type="match status" value="1"/>
</dbReference>
<sequence length="130" mass="14172">MTSAELLCAREGLGLTQSDLARLLGNNAETIRDWERGKTFTPVRLAAQLAEVEALLEEATERAVTDLVAELRAMPRPRAVVYGEGERPQQGDVARLGVRWWRGVASKAKAQVPGARIGTQADFDAIDSEL</sequence>